<keyword evidence="4 5" id="KW-0472">Membrane</keyword>
<feature type="transmembrane region" description="Helical" evidence="5">
    <location>
        <begin position="482"/>
        <end position="499"/>
    </location>
</feature>
<protein>
    <submittedName>
        <fullName evidence="7">Lipid A core-O-antigen ligase</fullName>
    </submittedName>
</protein>
<dbReference type="InterPro" id="IPR007016">
    <property type="entry name" value="O-antigen_ligase-rel_domated"/>
</dbReference>
<proteinExistence type="predicted"/>
<organism evidence="7 8">
    <name type="scientific">Luteitalea pratensis</name>
    <dbReference type="NCBI Taxonomy" id="1855912"/>
    <lineage>
        <taxon>Bacteria</taxon>
        <taxon>Pseudomonadati</taxon>
        <taxon>Acidobacteriota</taxon>
        <taxon>Vicinamibacteria</taxon>
        <taxon>Vicinamibacterales</taxon>
        <taxon>Vicinamibacteraceae</taxon>
        <taxon>Luteitalea</taxon>
    </lineage>
</organism>
<evidence type="ECO:0000313" key="8">
    <source>
        <dbReference type="Proteomes" id="UP000076079"/>
    </source>
</evidence>
<feature type="transmembrane region" description="Helical" evidence="5">
    <location>
        <begin position="209"/>
        <end position="228"/>
    </location>
</feature>
<gene>
    <name evidence="7" type="ORF">LuPra_05464</name>
</gene>
<reference evidence="7 8" key="1">
    <citation type="journal article" date="2016" name="Genome Announc.">
        <title>First Complete Genome Sequence of a Subdivision 6 Acidobacterium Strain.</title>
        <authorList>
            <person name="Huang S."/>
            <person name="Vieira S."/>
            <person name="Bunk B."/>
            <person name="Riedel T."/>
            <person name="Sproer C."/>
            <person name="Overmann J."/>
        </authorList>
    </citation>
    <scope>NUCLEOTIDE SEQUENCE [LARGE SCALE GENOMIC DNA]</scope>
    <source>
        <strain evidence="8">DSM 100886 HEG_-6_39</strain>
    </source>
</reference>
<dbReference type="PANTHER" id="PTHR37422:SF23">
    <property type="entry name" value="TEICHURONIC ACID BIOSYNTHESIS PROTEIN TUAE"/>
    <property type="match status" value="1"/>
</dbReference>
<evidence type="ECO:0000259" key="6">
    <source>
        <dbReference type="Pfam" id="PF04932"/>
    </source>
</evidence>
<feature type="transmembrane region" description="Helical" evidence="5">
    <location>
        <begin position="259"/>
        <end position="278"/>
    </location>
</feature>
<dbReference type="InterPro" id="IPR051533">
    <property type="entry name" value="WaaL-like"/>
</dbReference>
<keyword evidence="8" id="KW-1185">Reference proteome</keyword>
<evidence type="ECO:0000256" key="5">
    <source>
        <dbReference type="SAM" id="Phobius"/>
    </source>
</evidence>
<dbReference type="PANTHER" id="PTHR37422">
    <property type="entry name" value="TEICHURONIC ACID BIOSYNTHESIS PROTEIN TUAE"/>
    <property type="match status" value="1"/>
</dbReference>
<feature type="transmembrane region" description="Helical" evidence="5">
    <location>
        <begin position="181"/>
        <end position="202"/>
    </location>
</feature>
<evidence type="ECO:0000256" key="2">
    <source>
        <dbReference type="ARBA" id="ARBA00022692"/>
    </source>
</evidence>
<evidence type="ECO:0000313" key="7">
    <source>
        <dbReference type="EMBL" id="AMY12191.1"/>
    </source>
</evidence>
<feature type="domain" description="O-antigen ligase-related" evidence="6">
    <location>
        <begin position="290"/>
        <end position="460"/>
    </location>
</feature>
<dbReference type="KEGG" id="abac:LuPra_05464"/>
<dbReference type="AlphaFoldDB" id="A0A143PV01"/>
<dbReference type="RefSeq" id="WP_110173667.1">
    <property type="nucleotide sequence ID" value="NZ_CP015136.1"/>
</dbReference>
<feature type="transmembrane region" description="Helical" evidence="5">
    <location>
        <begin position="339"/>
        <end position="363"/>
    </location>
</feature>
<reference evidence="8" key="2">
    <citation type="submission" date="2016-04" db="EMBL/GenBank/DDBJ databases">
        <title>First Complete Genome Sequence of a Subdivision 6 Acidobacterium.</title>
        <authorList>
            <person name="Huang S."/>
            <person name="Vieira S."/>
            <person name="Bunk B."/>
            <person name="Riedel T."/>
            <person name="Sproeer C."/>
            <person name="Overmann J."/>
        </authorList>
    </citation>
    <scope>NUCLEOTIDE SEQUENCE [LARGE SCALE GENOMIC DNA]</scope>
    <source>
        <strain evidence="8">DSM 100886 HEG_-6_39</strain>
    </source>
</reference>
<feature type="transmembrane region" description="Helical" evidence="5">
    <location>
        <begin position="93"/>
        <end position="112"/>
    </location>
</feature>
<keyword evidence="2 5" id="KW-0812">Transmembrane</keyword>
<dbReference type="Pfam" id="PF04932">
    <property type="entry name" value="Wzy_C"/>
    <property type="match status" value="1"/>
</dbReference>
<name>A0A143PV01_LUTPR</name>
<evidence type="ECO:0000256" key="3">
    <source>
        <dbReference type="ARBA" id="ARBA00022989"/>
    </source>
</evidence>
<feature type="transmembrane region" description="Helical" evidence="5">
    <location>
        <begin position="124"/>
        <end position="144"/>
    </location>
</feature>
<sequence length="677" mass="72363">MTPPAAAAPLPTLDHGPTGVWGEAARRLALLPLLAAYLAGPGWSILVSPAVPGTVRIVLLLLVAIAVVRPAWSPAVLIGVVPLLPVWPSLVPAVPPGVVHLVVATQAIPWMARRLLGQRGVRNSMASGWAVVVGVATVSLLVALTPEPWRGADLQHVGRLVRARVPSYIFEGDHLLESGALPTWTVLVDGLACALIVGWAATRATRERILRAAATAAILTALFGLWQARTGLGLQTAWLVFDAGILRINATYTDPNALAAFYALVGPVLAGLAMRSAGWRRASWSAGTGLVLMAMVMTAGRAGLASLAAGLLAMAMVALRAGLDEIDPVPLVRRHFRRAVRATAILLLVTLLGLITIGTLLNVRHEQQTTYLHTWLYTFNLRQPPEAIAKGRIAVWRVAIAMIGEHPLVGQGLGAAPRDFERLRAKLGIETLPHDAHLSPHNTYLLVTSELGLLGLAAFLLMMAAVVFGVRVPGNLVPRHVATWPVAGVVGGLVGYTLTMLTGDRILLREDVVVGTICAAVATLGAPPPPRAWRLVAGLVLLATIVSWPLRTGWIGTQAVMVTPPHEGLHADQVGSRGETYRWSTGDAVLYVPKNARRVRIPIRNLSPQIQRLDVTVDDRPADLQQLPSGPWIMLDYHLPPQPARGWHAIRLRVTPTWSAPGDARVLGVVIGEWGYQ</sequence>
<feature type="transmembrane region" description="Helical" evidence="5">
    <location>
        <begin position="58"/>
        <end position="81"/>
    </location>
</feature>
<accession>A0A143PV01</accession>
<dbReference type="Proteomes" id="UP000076079">
    <property type="component" value="Chromosome"/>
</dbReference>
<feature type="transmembrane region" description="Helical" evidence="5">
    <location>
        <begin position="451"/>
        <end position="470"/>
    </location>
</feature>
<dbReference type="GO" id="GO:0016020">
    <property type="term" value="C:membrane"/>
    <property type="evidence" value="ECO:0007669"/>
    <property type="project" value="UniProtKB-SubCell"/>
</dbReference>
<evidence type="ECO:0000256" key="1">
    <source>
        <dbReference type="ARBA" id="ARBA00004141"/>
    </source>
</evidence>
<dbReference type="GO" id="GO:0016874">
    <property type="term" value="F:ligase activity"/>
    <property type="evidence" value="ECO:0007669"/>
    <property type="project" value="UniProtKB-KW"/>
</dbReference>
<feature type="transmembrane region" description="Helical" evidence="5">
    <location>
        <begin position="290"/>
        <end position="319"/>
    </location>
</feature>
<keyword evidence="7" id="KW-0436">Ligase</keyword>
<dbReference type="PATRIC" id="fig|1813736.3.peg.5749"/>
<evidence type="ECO:0000256" key="4">
    <source>
        <dbReference type="ARBA" id="ARBA00023136"/>
    </source>
</evidence>
<dbReference type="STRING" id="1855912.LuPra_05464"/>
<comment type="subcellular location">
    <subcellularLocation>
        <location evidence="1">Membrane</location>
        <topology evidence="1">Multi-pass membrane protein</topology>
    </subcellularLocation>
</comment>
<feature type="transmembrane region" description="Helical" evidence="5">
    <location>
        <begin position="28"/>
        <end position="46"/>
    </location>
</feature>
<dbReference type="EMBL" id="CP015136">
    <property type="protein sequence ID" value="AMY12191.1"/>
    <property type="molecule type" value="Genomic_DNA"/>
</dbReference>
<keyword evidence="3 5" id="KW-1133">Transmembrane helix</keyword>